<protein>
    <recommendedName>
        <fullName evidence="2">TIR domain-containing protein</fullName>
    </recommendedName>
</protein>
<dbReference type="GO" id="GO:0005886">
    <property type="term" value="C:plasma membrane"/>
    <property type="evidence" value="ECO:0007669"/>
    <property type="project" value="TreeGrafter"/>
</dbReference>
<dbReference type="GO" id="GO:0035662">
    <property type="term" value="F:Toll-like receptor 4 binding"/>
    <property type="evidence" value="ECO:0007669"/>
    <property type="project" value="TreeGrafter"/>
</dbReference>
<accession>A0AAD7SD25</accession>
<name>A0AAD7SD25_9TELE</name>
<dbReference type="GO" id="GO:0032760">
    <property type="term" value="P:positive regulation of tumor necrosis factor production"/>
    <property type="evidence" value="ECO:0007669"/>
    <property type="project" value="TreeGrafter"/>
</dbReference>
<dbReference type="GO" id="GO:2000343">
    <property type="term" value="P:positive regulation of chemokine (C-X-C motif) ligand 2 production"/>
    <property type="evidence" value="ECO:0007669"/>
    <property type="project" value="TreeGrafter"/>
</dbReference>
<dbReference type="PROSITE" id="PS50104">
    <property type="entry name" value="TIR"/>
    <property type="match status" value="1"/>
</dbReference>
<dbReference type="Pfam" id="PF13676">
    <property type="entry name" value="TIR_2"/>
    <property type="match status" value="1"/>
</dbReference>
<feature type="compositionally biased region" description="Low complexity" evidence="1">
    <location>
        <begin position="76"/>
        <end position="110"/>
    </location>
</feature>
<feature type="region of interest" description="Disordered" evidence="1">
    <location>
        <begin position="59"/>
        <end position="110"/>
    </location>
</feature>
<reference evidence="3" key="1">
    <citation type="journal article" date="2023" name="Science">
        <title>Genome structures resolve the early diversification of teleost fishes.</title>
        <authorList>
            <person name="Parey E."/>
            <person name="Louis A."/>
            <person name="Montfort J."/>
            <person name="Bouchez O."/>
            <person name="Roques C."/>
            <person name="Iampietro C."/>
            <person name="Lluch J."/>
            <person name="Castinel A."/>
            <person name="Donnadieu C."/>
            <person name="Desvignes T."/>
            <person name="Floi Bucao C."/>
            <person name="Jouanno E."/>
            <person name="Wen M."/>
            <person name="Mejri S."/>
            <person name="Dirks R."/>
            <person name="Jansen H."/>
            <person name="Henkel C."/>
            <person name="Chen W.J."/>
            <person name="Zahm M."/>
            <person name="Cabau C."/>
            <person name="Klopp C."/>
            <person name="Thompson A.W."/>
            <person name="Robinson-Rechavi M."/>
            <person name="Braasch I."/>
            <person name="Lecointre G."/>
            <person name="Bobe J."/>
            <person name="Postlethwait J.H."/>
            <person name="Berthelot C."/>
            <person name="Roest Crollius H."/>
            <person name="Guiguen Y."/>
        </authorList>
    </citation>
    <scope>NUCLEOTIDE SEQUENCE</scope>
    <source>
        <strain evidence="3">NC1722</strain>
    </source>
</reference>
<organism evidence="3 4">
    <name type="scientific">Aldrovandia affinis</name>
    <dbReference type="NCBI Taxonomy" id="143900"/>
    <lineage>
        <taxon>Eukaryota</taxon>
        <taxon>Metazoa</taxon>
        <taxon>Chordata</taxon>
        <taxon>Craniata</taxon>
        <taxon>Vertebrata</taxon>
        <taxon>Euteleostomi</taxon>
        <taxon>Actinopterygii</taxon>
        <taxon>Neopterygii</taxon>
        <taxon>Teleostei</taxon>
        <taxon>Notacanthiformes</taxon>
        <taxon>Halosauridae</taxon>
        <taxon>Aldrovandia</taxon>
    </lineage>
</organism>
<dbReference type="Proteomes" id="UP001221898">
    <property type="component" value="Unassembled WGS sequence"/>
</dbReference>
<dbReference type="GO" id="GO:0043123">
    <property type="term" value="P:positive regulation of canonical NF-kappaB signal transduction"/>
    <property type="evidence" value="ECO:0007669"/>
    <property type="project" value="TreeGrafter"/>
</dbReference>
<dbReference type="EMBL" id="JAINUG010000077">
    <property type="protein sequence ID" value="KAJ8400370.1"/>
    <property type="molecule type" value="Genomic_DNA"/>
</dbReference>
<feature type="domain" description="TIR" evidence="2">
    <location>
        <begin position="118"/>
        <end position="249"/>
    </location>
</feature>
<evidence type="ECO:0000313" key="4">
    <source>
        <dbReference type="Proteomes" id="UP001221898"/>
    </source>
</evidence>
<gene>
    <name evidence="3" type="ORF">AAFF_G00397530</name>
</gene>
<comment type="caution">
    <text evidence="3">The sequence shown here is derived from an EMBL/GenBank/DDBJ whole genome shotgun (WGS) entry which is preliminary data.</text>
</comment>
<dbReference type="AlphaFoldDB" id="A0AAD7SD25"/>
<dbReference type="GO" id="GO:0005737">
    <property type="term" value="C:cytoplasm"/>
    <property type="evidence" value="ECO:0007669"/>
    <property type="project" value="TreeGrafter"/>
</dbReference>
<evidence type="ECO:0000313" key="3">
    <source>
        <dbReference type="EMBL" id="KAJ8400370.1"/>
    </source>
</evidence>
<sequence length="324" mass="35275">MEPSMVIDASIIGEAFAGRKSSSVFPRFSFRWWVDIHAEMSARHAEVRAGTWVSDGEKERNSWFRRKRQQKDVSHSNSARTPGSSNSSSSSPSSSTSIASTSTSSSLLPPSGAPRWSRAFDVCVCHSAGDAPDALLLATRLETGGLRCFLPLRDSTPGAAVSTELLEAVSGAHCWALLITPHFLADPWCRYQMHQALAEAPTSSRIIPLLLRASRAQYPPELRFYYYIDLGGDAERGYARVHTAVLNYLEEICRSTVMAADAVPGHARQGDLEPSGQMLMDRGFSKTSSFSVPPISGELFSTELGEAETDTVEEDIAAEMDPSP</sequence>
<feature type="region of interest" description="Disordered" evidence="1">
    <location>
        <begin position="301"/>
        <end position="324"/>
    </location>
</feature>
<dbReference type="InterPro" id="IPR017279">
    <property type="entry name" value="Tol-interleuk_rcpt_adapt_Tirap"/>
</dbReference>
<dbReference type="Gene3D" id="3.40.50.10140">
    <property type="entry name" value="Toll/interleukin-1 receptor homology (TIR) domain"/>
    <property type="match status" value="1"/>
</dbReference>
<dbReference type="PANTHER" id="PTHR22662:SF0">
    <property type="entry name" value="TOLL_INTERLEUKIN-1 RECEPTOR DOMAIN-CONTAINING ADAPTER PROTEIN"/>
    <property type="match status" value="1"/>
</dbReference>
<proteinExistence type="predicted"/>
<dbReference type="SUPFAM" id="SSF52200">
    <property type="entry name" value="Toll/Interleukin receptor TIR domain"/>
    <property type="match status" value="1"/>
</dbReference>
<feature type="compositionally biased region" description="Acidic residues" evidence="1">
    <location>
        <begin position="305"/>
        <end position="318"/>
    </location>
</feature>
<keyword evidence="4" id="KW-1185">Reference proteome</keyword>
<dbReference type="PANTHER" id="PTHR22662">
    <property type="entry name" value="TIRAP"/>
    <property type="match status" value="1"/>
</dbReference>
<dbReference type="InterPro" id="IPR035897">
    <property type="entry name" value="Toll_tir_struct_dom_sf"/>
</dbReference>
<dbReference type="InterPro" id="IPR000157">
    <property type="entry name" value="TIR_dom"/>
</dbReference>
<dbReference type="GO" id="GO:0034142">
    <property type="term" value="P:toll-like receptor 4 signaling pathway"/>
    <property type="evidence" value="ECO:0007669"/>
    <property type="project" value="TreeGrafter"/>
</dbReference>
<evidence type="ECO:0000259" key="2">
    <source>
        <dbReference type="PROSITE" id="PS50104"/>
    </source>
</evidence>
<evidence type="ECO:0000256" key="1">
    <source>
        <dbReference type="SAM" id="MobiDB-lite"/>
    </source>
</evidence>
<dbReference type="GO" id="GO:0035663">
    <property type="term" value="F:Toll-like receptor 2 binding"/>
    <property type="evidence" value="ECO:0007669"/>
    <property type="project" value="TreeGrafter"/>
</dbReference>